<dbReference type="Pfam" id="PF11239">
    <property type="entry name" value="DUF3040"/>
    <property type="match status" value="1"/>
</dbReference>
<keyword evidence="4" id="KW-1185">Reference proteome</keyword>
<accession>A0A1I7MKU1</accession>
<feature type="transmembrane region" description="Helical" evidence="2">
    <location>
        <begin position="64"/>
        <end position="82"/>
    </location>
</feature>
<gene>
    <name evidence="3" type="ORF">SAMN04487966_104188</name>
</gene>
<reference evidence="3 4" key="1">
    <citation type="submission" date="2016-10" db="EMBL/GenBank/DDBJ databases">
        <authorList>
            <person name="de Groot N.N."/>
        </authorList>
    </citation>
    <scope>NUCLEOTIDE SEQUENCE [LARGE SCALE GENOMIC DNA]</scope>
    <source>
        <strain evidence="3 4">CGMCC 1.7054</strain>
    </source>
</reference>
<evidence type="ECO:0000256" key="2">
    <source>
        <dbReference type="SAM" id="Phobius"/>
    </source>
</evidence>
<feature type="transmembrane region" description="Helical" evidence="2">
    <location>
        <begin position="42"/>
        <end position="58"/>
    </location>
</feature>
<name>A0A1I7MKU1_9MICC</name>
<keyword evidence="2" id="KW-0812">Transmembrane</keyword>
<evidence type="ECO:0000256" key="1">
    <source>
        <dbReference type="SAM" id="MobiDB-lite"/>
    </source>
</evidence>
<dbReference type="AlphaFoldDB" id="A0A1I7MKU1"/>
<dbReference type="OrthoDB" id="4807686at2"/>
<keyword evidence="2" id="KW-1133">Transmembrane helix</keyword>
<protein>
    <recommendedName>
        <fullName evidence="5">DUF3040 domain-containing protein</fullName>
    </recommendedName>
</protein>
<feature type="compositionally biased region" description="Basic and acidic residues" evidence="1">
    <location>
        <begin position="115"/>
        <end position="127"/>
    </location>
</feature>
<evidence type="ECO:0000313" key="3">
    <source>
        <dbReference type="EMBL" id="SFV22546.1"/>
    </source>
</evidence>
<dbReference type="EMBL" id="FPCG01000004">
    <property type="protein sequence ID" value="SFV22546.1"/>
    <property type="molecule type" value="Genomic_DNA"/>
</dbReference>
<evidence type="ECO:0000313" key="4">
    <source>
        <dbReference type="Proteomes" id="UP000198881"/>
    </source>
</evidence>
<feature type="region of interest" description="Disordered" evidence="1">
    <location>
        <begin position="84"/>
        <end position="127"/>
    </location>
</feature>
<sequence>MPLSEREQKLLEQLEQQLSADDPRLASSMSETGRAGFSTRHLVFGAVAAVVGLGVLLWGVSAQLIWLGLIGMAVTATGIYVATTRPRAQRNPDSTDGPARQPAGAPRSSSFMDGLEQKWDERRRQEP</sequence>
<organism evidence="3 4">
    <name type="scientific">Micrococcus terreus</name>
    <dbReference type="NCBI Taxonomy" id="574650"/>
    <lineage>
        <taxon>Bacteria</taxon>
        <taxon>Bacillati</taxon>
        <taxon>Actinomycetota</taxon>
        <taxon>Actinomycetes</taxon>
        <taxon>Micrococcales</taxon>
        <taxon>Micrococcaceae</taxon>
        <taxon>Micrococcus</taxon>
    </lineage>
</organism>
<dbReference type="InterPro" id="IPR021401">
    <property type="entry name" value="DUF3040"/>
</dbReference>
<dbReference type="Proteomes" id="UP000198881">
    <property type="component" value="Unassembled WGS sequence"/>
</dbReference>
<dbReference type="STRING" id="574650.SAMN04487966_104188"/>
<dbReference type="RefSeq" id="WP_091696470.1">
    <property type="nucleotide sequence ID" value="NZ_FPCG01000004.1"/>
</dbReference>
<evidence type="ECO:0008006" key="5">
    <source>
        <dbReference type="Google" id="ProtNLM"/>
    </source>
</evidence>
<keyword evidence="2" id="KW-0472">Membrane</keyword>
<proteinExistence type="predicted"/>